<comment type="caution">
    <text evidence="3">The sequence shown here is derived from an EMBL/GenBank/DDBJ whole genome shotgun (WGS) entry which is preliminary data.</text>
</comment>
<dbReference type="EMBL" id="DVHK01000068">
    <property type="protein sequence ID" value="HIR66983.1"/>
    <property type="molecule type" value="Genomic_DNA"/>
</dbReference>
<evidence type="ECO:0000256" key="2">
    <source>
        <dbReference type="SAM" id="SignalP"/>
    </source>
</evidence>
<keyword evidence="2" id="KW-0732">Signal</keyword>
<feature type="chain" id="PRO_5038636757" evidence="2">
    <location>
        <begin position="23"/>
        <end position="526"/>
    </location>
</feature>
<name>A0A9D1J903_9FIRM</name>
<feature type="compositionally biased region" description="Polar residues" evidence="1">
    <location>
        <begin position="48"/>
        <end position="57"/>
    </location>
</feature>
<evidence type="ECO:0000256" key="1">
    <source>
        <dbReference type="SAM" id="MobiDB-lite"/>
    </source>
</evidence>
<reference evidence="3" key="2">
    <citation type="journal article" date="2021" name="PeerJ">
        <title>Extensive microbial diversity within the chicken gut microbiome revealed by metagenomics and culture.</title>
        <authorList>
            <person name="Gilroy R."/>
            <person name="Ravi A."/>
            <person name="Getino M."/>
            <person name="Pursley I."/>
            <person name="Horton D.L."/>
            <person name="Alikhan N.F."/>
            <person name="Baker D."/>
            <person name="Gharbi K."/>
            <person name="Hall N."/>
            <person name="Watson M."/>
            <person name="Adriaenssens E.M."/>
            <person name="Foster-Nyarko E."/>
            <person name="Jarju S."/>
            <person name="Secka A."/>
            <person name="Antonio M."/>
            <person name="Oren A."/>
            <person name="Chaudhuri R.R."/>
            <person name="La Ragione R."/>
            <person name="Hildebrand F."/>
            <person name="Pallen M.J."/>
        </authorList>
    </citation>
    <scope>NUCLEOTIDE SEQUENCE</scope>
    <source>
        <strain evidence="3">ChiW16-3235</strain>
    </source>
</reference>
<dbReference type="AlphaFoldDB" id="A0A9D1J903"/>
<accession>A0A9D1J903</accession>
<dbReference type="PROSITE" id="PS51257">
    <property type="entry name" value="PROKAR_LIPOPROTEIN"/>
    <property type="match status" value="1"/>
</dbReference>
<proteinExistence type="predicted"/>
<feature type="region of interest" description="Disordered" evidence="1">
    <location>
        <begin position="36"/>
        <end position="57"/>
    </location>
</feature>
<dbReference type="Proteomes" id="UP000823913">
    <property type="component" value="Unassembled WGS sequence"/>
</dbReference>
<evidence type="ECO:0000313" key="4">
    <source>
        <dbReference type="Proteomes" id="UP000823913"/>
    </source>
</evidence>
<evidence type="ECO:0000313" key="3">
    <source>
        <dbReference type="EMBL" id="HIR66983.1"/>
    </source>
</evidence>
<protein>
    <submittedName>
        <fullName evidence="3">Uncharacterized protein</fullName>
    </submittedName>
</protein>
<sequence length="526" mass="58321">MKFKKLLICLIACVFACVFVFAGCDLGNFSGATQDPGSNAGQGGDPSDPSTPTTEGFTSNVSIVLETQEDGERVTTPYTETAGMTAQWRSGTSVQSAEFGADGTASLSGLDGEYQVTINGLNEDYAYNTNAYVADYYNQDVVIVIYEIMSYRTPSAHDGSGLYRCIQLEQAETEDISIFSVELEEEGGRTSTTDLRGAIYFEFTPVRGGSFSITSWVDATADLVNPTLVEYFGTAAYVNENDPQFHEDGGSEGIYTRNFRFEINLTDDMVGNTQKFAIYATQRYSQYPVTVHFALVYEDEYNVPSTEIQIMIPEEDFKQAPEEEGTLTLMYDPDLVQVADDGTRYVTLDQRLVGLNSEDGYYHLLDESGQPNGPILYAYISTACPIYGTPIIDVEDPGNNALTVTTPEGERLDYQLLLQGYELAMQKLSSSGGRMLVNGQSGRAAQGRAGDSYAGYEDVHGYYEYVNSDGMYPVTPELRQFFTYFANSQSLFMDGQGWVEMHTFNGYHYDAYEDSLWLWNCAYYAN</sequence>
<organism evidence="3 4">
    <name type="scientific">Candidatus Coproplasma avicola</name>
    <dbReference type="NCBI Taxonomy" id="2840744"/>
    <lineage>
        <taxon>Bacteria</taxon>
        <taxon>Bacillati</taxon>
        <taxon>Bacillota</taxon>
        <taxon>Clostridia</taxon>
        <taxon>Eubacteriales</taxon>
        <taxon>Candidatus Coproplasma</taxon>
    </lineage>
</organism>
<gene>
    <name evidence="3" type="ORF">IAB94_02910</name>
</gene>
<reference evidence="3" key="1">
    <citation type="submission" date="2020-10" db="EMBL/GenBank/DDBJ databases">
        <authorList>
            <person name="Gilroy R."/>
        </authorList>
    </citation>
    <scope>NUCLEOTIDE SEQUENCE</scope>
    <source>
        <strain evidence="3">ChiW16-3235</strain>
    </source>
</reference>
<feature type="signal peptide" evidence="2">
    <location>
        <begin position="1"/>
        <end position="22"/>
    </location>
</feature>